<feature type="transmembrane region" description="Helical" evidence="1">
    <location>
        <begin position="204"/>
        <end position="226"/>
    </location>
</feature>
<feature type="transmembrane region" description="Helical" evidence="1">
    <location>
        <begin position="143"/>
        <end position="160"/>
    </location>
</feature>
<comment type="caution">
    <text evidence="2">The sequence shown here is derived from an EMBL/GenBank/DDBJ whole genome shotgun (WGS) entry which is preliminary data.</text>
</comment>
<feature type="transmembrane region" description="Helical" evidence="1">
    <location>
        <begin position="54"/>
        <end position="74"/>
    </location>
</feature>
<name>A0A840E9I2_9BACT</name>
<keyword evidence="3" id="KW-1185">Reference proteome</keyword>
<reference evidence="2 3" key="1">
    <citation type="submission" date="2020-08" db="EMBL/GenBank/DDBJ databases">
        <title>Genomic Encyclopedia of Type Strains, Phase IV (KMG-IV): sequencing the most valuable type-strain genomes for metagenomic binning, comparative biology and taxonomic classification.</title>
        <authorList>
            <person name="Goeker M."/>
        </authorList>
    </citation>
    <scope>NUCLEOTIDE SEQUENCE [LARGE SCALE GENOMIC DNA]</scope>
    <source>
        <strain evidence="2 3">DSM 105137</strain>
    </source>
</reference>
<dbReference type="EMBL" id="JACIFF010000002">
    <property type="protein sequence ID" value="MBB4078708.1"/>
    <property type="molecule type" value="Genomic_DNA"/>
</dbReference>
<protein>
    <submittedName>
        <fullName evidence="2">BASS family bile acid:Na+ symporter</fullName>
    </submittedName>
</protein>
<keyword evidence="1" id="KW-1133">Transmembrane helix</keyword>
<accession>A0A840E9I2</accession>
<evidence type="ECO:0000313" key="2">
    <source>
        <dbReference type="EMBL" id="MBB4078708.1"/>
    </source>
</evidence>
<feature type="transmembrane region" description="Helical" evidence="1">
    <location>
        <begin position="107"/>
        <end position="131"/>
    </location>
</feature>
<dbReference type="Proteomes" id="UP000576209">
    <property type="component" value="Unassembled WGS sequence"/>
</dbReference>
<dbReference type="InterPro" id="IPR038770">
    <property type="entry name" value="Na+/solute_symporter_sf"/>
</dbReference>
<keyword evidence="1" id="KW-0812">Transmembrane</keyword>
<dbReference type="Gene3D" id="1.20.1530.20">
    <property type="match status" value="1"/>
</dbReference>
<keyword evidence="1" id="KW-0472">Membrane</keyword>
<proteinExistence type="predicted"/>
<organism evidence="2 3">
    <name type="scientific">Neolewinella aquimaris</name>
    <dbReference type="NCBI Taxonomy" id="1835722"/>
    <lineage>
        <taxon>Bacteria</taxon>
        <taxon>Pseudomonadati</taxon>
        <taxon>Bacteroidota</taxon>
        <taxon>Saprospiria</taxon>
        <taxon>Saprospirales</taxon>
        <taxon>Lewinellaceae</taxon>
        <taxon>Neolewinella</taxon>
    </lineage>
</organism>
<gene>
    <name evidence="2" type="ORF">GGR28_001321</name>
</gene>
<feature type="transmembrane region" description="Helical" evidence="1">
    <location>
        <begin position="180"/>
        <end position="198"/>
    </location>
</feature>
<feature type="transmembrane region" description="Helical" evidence="1">
    <location>
        <begin position="80"/>
        <end position="100"/>
    </location>
</feature>
<feature type="transmembrane region" description="Helical" evidence="1">
    <location>
        <begin position="250"/>
        <end position="273"/>
    </location>
</feature>
<evidence type="ECO:0000256" key="1">
    <source>
        <dbReference type="SAM" id="Phobius"/>
    </source>
</evidence>
<dbReference type="RefSeq" id="WP_183494941.1">
    <property type="nucleotide sequence ID" value="NZ_JACIFF010000002.1"/>
</dbReference>
<sequence>MVKSLLILIALGVGLLLPQLDDYTYTLRPFLMVLLFFSFLNVKIDRSIFAWQQVAIAVLMPVVGLLVYYLGNLYTEELGLTLLLMGLAPTAVITPVLAGLMQRRAGYMVGAIIVTHVSFALVVPVVLPALLGVELSWRSLGELVYTIGSTVAGPLVLGQLARRYGGRVLTGLRRVGPYSFVLFLSNIAVASGSLSHYLRYESSVPWQFIVIAAGCIGVLLVVNFAMGSRLAPPGHWVEGSLAFGRKNTMLSIWIALEYINPLVVLGPMLYILLQNIFVAGQIVAVDRHDKRAGTVPLKSE</sequence>
<dbReference type="AlphaFoldDB" id="A0A840E9I2"/>
<evidence type="ECO:0000313" key="3">
    <source>
        <dbReference type="Proteomes" id="UP000576209"/>
    </source>
</evidence>